<evidence type="ECO:0000256" key="1">
    <source>
        <dbReference type="ARBA" id="ARBA00004651"/>
    </source>
</evidence>
<evidence type="ECO:0000256" key="7">
    <source>
        <dbReference type="SAM" id="Phobius"/>
    </source>
</evidence>
<evidence type="ECO:0000256" key="3">
    <source>
        <dbReference type="ARBA" id="ARBA00022475"/>
    </source>
</evidence>
<dbReference type="Pfam" id="PF04039">
    <property type="entry name" value="MnhB"/>
    <property type="match status" value="1"/>
</dbReference>
<feature type="transmembrane region" description="Helical" evidence="7">
    <location>
        <begin position="123"/>
        <end position="142"/>
    </location>
</feature>
<gene>
    <name evidence="9" type="ORF">BIP78_0346</name>
</gene>
<dbReference type="KEGG" id="bih:BIP78_0346"/>
<evidence type="ECO:0000256" key="4">
    <source>
        <dbReference type="ARBA" id="ARBA00022692"/>
    </source>
</evidence>
<keyword evidence="6 7" id="KW-0472">Membrane</keyword>
<proteinExistence type="inferred from homology"/>
<dbReference type="PANTHER" id="PTHR33932:SF4">
    <property type="entry name" value="NA(+)_H(+) ANTIPORTER SUBUNIT B"/>
    <property type="match status" value="1"/>
</dbReference>
<sequence>MRVWTAVALLGLVGLLALGVSGVFPRPELPPVDEVAAEWGAQNVVAAIILGVRLWDTLFEILVYAMTMVGVKLGLRLLRWEHPLPPVPETPLLRRSADLLLGPVVVFALYVAMSGHLGPGGGFPAGAILGTALLLLALAKGVERLSAEIHEPALEWAEYGAIVVILAVAGGMLLLGRRGSGYLVAANLFIALEVAIGAWVVLHRFASSRGEV</sequence>
<comment type="similarity">
    <text evidence="2">Belongs to the CPA3 antiporters (TC 2.A.63) subunit B family.</text>
</comment>
<evidence type="ECO:0000313" key="10">
    <source>
        <dbReference type="Proteomes" id="UP000287233"/>
    </source>
</evidence>
<reference evidence="10" key="1">
    <citation type="submission" date="2018-12" db="EMBL/GenBank/DDBJ databases">
        <title>Complete genome sequence of an uncultured bacterium of the candidate phylum Bipolaricaulota.</title>
        <authorList>
            <person name="Kadnikov V.V."/>
            <person name="Mardanov A.V."/>
            <person name="Beletsky A.V."/>
            <person name="Frank Y.A."/>
            <person name="Karnachuk O.V."/>
            <person name="Ravin N.V."/>
        </authorList>
    </citation>
    <scope>NUCLEOTIDE SEQUENCE [LARGE SCALE GENOMIC DNA]</scope>
</reference>
<dbReference type="GO" id="GO:0005886">
    <property type="term" value="C:plasma membrane"/>
    <property type="evidence" value="ECO:0007669"/>
    <property type="project" value="UniProtKB-SubCell"/>
</dbReference>
<accession>A0A410FSZ7</accession>
<keyword evidence="4 7" id="KW-0812">Transmembrane</keyword>
<dbReference type="Proteomes" id="UP000287233">
    <property type="component" value="Chromosome"/>
</dbReference>
<evidence type="ECO:0000313" key="9">
    <source>
        <dbReference type="EMBL" id="QAA76112.1"/>
    </source>
</evidence>
<dbReference type="AlphaFoldDB" id="A0A410FSZ7"/>
<comment type="subcellular location">
    <subcellularLocation>
        <location evidence="1">Cell membrane</location>
        <topology evidence="1">Multi-pass membrane protein</topology>
    </subcellularLocation>
</comment>
<evidence type="ECO:0000256" key="6">
    <source>
        <dbReference type="ARBA" id="ARBA00023136"/>
    </source>
</evidence>
<feature type="transmembrane region" description="Helical" evidence="7">
    <location>
        <begin position="154"/>
        <end position="175"/>
    </location>
</feature>
<keyword evidence="5 7" id="KW-1133">Transmembrane helix</keyword>
<dbReference type="InterPro" id="IPR050622">
    <property type="entry name" value="CPA3_antiporter_subunitB"/>
</dbReference>
<name>A0A410FSZ7_BIPS1</name>
<organism evidence="9 10">
    <name type="scientific">Bipolaricaulis sibiricus</name>
    <dbReference type="NCBI Taxonomy" id="2501609"/>
    <lineage>
        <taxon>Bacteria</taxon>
        <taxon>Candidatus Bipolaricaulota</taxon>
        <taxon>Candidatus Bipolaricaulia</taxon>
        <taxon>Candidatus Bipolaricaulales</taxon>
        <taxon>Candidatus Bipolaricaulaceae</taxon>
        <taxon>Candidatus Bipolaricaulis</taxon>
    </lineage>
</organism>
<dbReference type="PANTHER" id="PTHR33932">
    <property type="entry name" value="NA(+)/H(+) ANTIPORTER SUBUNIT B"/>
    <property type="match status" value="1"/>
</dbReference>
<keyword evidence="3" id="KW-1003">Cell membrane</keyword>
<feature type="transmembrane region" description="Helical" evidence="7">
    <location>
        <begin position="181"/>
        <end position="202"/>
    </location>
</feature>
<evidence type="ECO:0000259" key="8">
    <source>
        <dbReference type="Pfam" id="PF04039"/>
    </source>
</evidence>
<protein>
    <recommendedName>
        <fullName evidence="8">Na+/H+ antiporter MnhB subunit-related protein domain-containing protein</fullName>
    </recommendedName>
</protein>
<evidence type="ECO:0000256" key="5">
    <source>
        <dbReference type="ARBA" id="ARBA00022989"/>
    </source>
</evidence>
<feature type="domain" description="Na+/H+ antiporter MnhB subunit-related protein" evidence="8">
    <location>
        <begin position="93"/>
        <end position="176"/>
    </location>
</feature>
<dbReference type="InterPro" id="IPR007182">
    <property type="entry name" value="MnhB"/>
</dbReference>
<dbReference type="EMBL" id="CP034928">
    <property type="protein sequence ID" value="QAA76112.1"/>
    <property type="molecule type" value="Genomic_DNA"/>
</dbReference>
<evidence type="ECO:0000256" key="2">
    <source>
        <dbReference type="ARBA" id="ARBA00009425"/>
    </source>
</evidence>